<dbReference type="PANTHER" id="PTHR30086">
    <property type="entry name" value="ARGININE EXPORTER PROTEIN ARGO"/>
    <property type="match status" value="1"/>
</dbReference>
<evidence type="ECO:0000313" key="8">
    <source>
        <dbReference type="EMBL" id="ACE84542.1"/>
    </source>
</evidence>
<keyword evidence="9" id="KW-1185">Reference proteome</keyword>
<keyword evidence="6 7" id="KW-0472">Membrane</keyword>
<protein>
    <submittedName>
        <fullName evidence="8">Probable homoserine/homoserine lactone efflux protein</fullName>
    </submittedName>
</protein>
<feature type="transmembrane region" description="Helical" evidence="7">
    <location>
        <begin position="75"/>
        <end position="96"/>
    </location>
</feature>
<evidence type="ECO:0000313" key="9">
    <source>
        <dbReference type="Proteomes" id="UP000001036"/>
    </source>
</evidence>
<evidence type="ECO:0000256" key="5">
    <source>
        <dbReference type="ARBA" id="ARBA00022989"/>
    </source>
</evidence>
<keyword evidence="4 7" id="KW-0812">Transmembrane</keyword>
<dbReference type="HOGENOM" id="CLU_079569_2_1_6"/>
<evidence type="ECO:0000256" key="1">
    <source>
        <dbReference type="ARBA" id="ARBA00004651"/>
    </source>
</evidence>
<dbReference type="GO" id="GO:0005886">
    <property type="term" value="C:plasma membrane"/>
    <property type="evidence" value="ECO:0007669"/>
    <property type="project" value="UniProtKB-SubCell"/>
</dbReference>
<dbReference type="InterPro" id="IPR001123">
    <property type="entry name" value="LeuE-type"/>
</dbReference>
<feature type="transmembrane region" description="Helical" evidence="7">
    <location>
        <begin position="39"/>
        <end position="63"/>
    </location>
</feature>
<evidence type="ECO:0000256" key="3">
    <source>
        <dbReference type="ARBA" id="ARBA00022475"/>
    </source>
</evidence>
<dbReference type="Proteomes" id="UP000001036">
    <property type="component" value="Chromosome"/>
</dbReference>
<dbReference type="eggNOG" id="COG1280">
    <property type="taxonomic scope" value="Bacteria"/>
</dbReference>
<evidence type="ECO:0000256" key="2">
    <source>
        <dbReference type="ARBA" id="ARBA00007928"/>
    </source>
</evidence>
<name>B3PI40_CELJU</name>
<gene>
    <name evidence="8" type="ordered locus">CJA_0379</name>
</gene>
<feature type="transmembrane region" description="Helical" evidence="7">
    <location>
        <begin position="108"/>
        <end position="128"/>
    </location>
</feature>
<organism evidence="8 9">
    <name type="scientific">Cellvibrio japonicus (strain Ueda107)</name>
    <name type="common">Pseudomonas fluorescens subsp. cellulosa</name>
    <dbReference type="NCBI Taxonomy" id="498211"/>
    <lineage>
        <taxon>Bacteria</taxon>
        <taxon>Pseudomonadati</taxon>
        <taxon>Pseudomonadota</taxon>
        <taxon>Gammaproteobacteria</taxon>
        <taxon>Cellvibrionales</taxon>
        <taxon>Cellvibrionaceae</taxon>
        <taxon>Cellvibrio</taxon>
    </lineage>
</organism>
<comment type="similarity">
    <text evidence="2">Belongs to the Rht family.</text>
</comment>
<dbReference type="RefSeq" id="WP_012486061.1">
    <property type="nucleotide sequence ID" value="NC_010995.1"/>
</dbReference>
<keyword evidence="5 7" id="KW-1133">Transmembrane helix</keyword>
<reference evidence="8 9" key="1">
    <citation type="journal article" date="2008" name="J. Bacteriol.">
        <title>Insights into plant cell wall degradation from the genome sequence of the soil bacterium Cellvibrio japonicus.</title>
        <authorList>
            <person name="Deboy R.T."/>
            <person name="Mongodin E.F."/>
            <person name="Fouts D.E."/>
            <person name="Tailford L.E."/>
            <person name="Khouri H."/>
            <person name="Emerson J.B."/>
            <person name="Mohamoud Y."/>
            <person name="Watkins K."/>
            <person name="Henrissat B."/>
            <person name="Gilbert H.J."/>
            <person name="Nelson K.E."/>
        </authorList>
    </citation>
    <scope>NUCLEOTIDE SEQUENCE [LARGE SCALE GENOMIC DNA]</scope>
    <source>
        <strain evidence="8 9">Ueda107</strain>
    </source>
</reference>
<feature type="transmembrane region" description="Helical" evidence="7">
    <location>
        <begin position="140"/>
        <end position="161"/>
    </location>
</feature>
<dbReference type="KEGG" id="cja:CJA_0379"/>
<evidence type="ECO:0000256" key="4">
    <source>
        <dbReference type="ARBA" id="ARBA00022692"/>
    </source>
</evidence>
<sequence length="202" mass="22393">MEQLWLFVTLTFFVSASPGPVMLSCMIDAARFGLGHSWFTMLGASAGNLVLILLSALGLSLVIHQAEWIFHTIKWLGAAYLAYLGLKLYSAAVLPISLARQQVRRNHLFGRAFMVAITNPKGLIYFGALLPQFIQPQQPIAAQFALLAMIFLAIDLVWMLVYAKGGKMLMHWLQAPSHQRWFNRLCGAALLCAGIALAFSQR</sequence>
<dbReference type="PIRSF" id="PIRSF006324">
    <property type="entry name" value="LeuE"/>
    <property type="match status" value="1"/>
</dbReference>
<evidence type="ECO:0000256" key="6">
    <source>
        <dbReference type="ARBA" id="ARBA00023136"/>
    </source>
</evidence>
<keyword evidence="3" id="KW-1003">Cell membrane</keyword>
<dbReference type="STRING" id="498211.CJA_0379"/>
<dbReference type="PANTHER" id="PTHR30086:SF14">
    <property type="entry name" value="HOMOSERINE_HOMOSERINE LACTONE EFFLUX PROTEIN"/>
    <property type="match status" value="1"/>
</dbReference>
<dbReference type="AlphaFoldDB" id="B3PI40"/>
<evidence type="ECO:0000256" key="7">
    <source>
        <dbReference type="SAM" id="Phobius"/>
    </source>
</evidence>
<dbReference type="Pfam" id="PF01810">
    <property type="entry name" value="LysE"/>
    <property type="match status" value="1"/>
</dbReference>
<accession>B3PI40</accession>
<dbReference type="EMBL" id="CP000934">
    <property type="protein sequence ID" value="ACE84542.1"/>
    <property type="molecule type" value="Genomic_DNA"/>
</dbReference>
<dbReference type="OrthoDB" id="9804822at2"/>
<dbReference type="GO" id="GO:0042970">
    <property type="term" value="F:homoserine transmembrane transporter activity"/>
    <property type="evidence" value="ECO:0007669"/>
    <property type="project" value="TreeGrafter"/>
</dbReference>
<feature type="transmembrane region" description="Helical" evidence="7">
    <location>
        <begin position="181"/>
        <end position="199"/>
    </location>
</feature>
<comment type="subcellular location">
    <subcellularLocation>
        <location evidence="1">Cell membrane</location>
        <topology evidence="1">Multi-pass membrane protein</topology>
    </subcellularLocation>
</comment>
<proteinExistence type="inferred from homology"/>